<feature type="domain" description="Glycosyltransferase subfamily 4-like N-terminal" evidence="1">
    <location>
        <begin position="25"/>
        <end position="181"/>
    </location>
</feature>
<dbReference type="Pfam" id="PF13439">
    <property type="entry name" value="Glyco_transf_4"/>
    <property type="match status" value="1"/>
</dbReference>
<dbReference type="Pfam" id="PF13692">
    <property type="entry name" value="Glyco_trans_1_4"/>
    <property type="match status" value="1"/>
</dbReference>
<protein>
    <submittedName>
        <fullName evidence="2">Glycosyltransferase involved in cell wall biosynthesis/ADP-heptose:LPS heptosyltransferase</fullName>
    </submittedName>
</protein>
<comment type="caution">
    <text evidence="2">The sequence shown here is derived from an EMBL/GenBank/DDBJ whole genome shotgun (WGS) entry which is preliminary data.</text>
</comment>
<keyword evidence="3" id="KW-1185">Reference proteome</keyword>
<dbReference type="PANTHER" id="PTHR45947:SF3">
    <property type="entry name" value="SULFOQUINOVOSYL TRANSFERASE SQD2"/>
    <property type="match status" value="1"/>
</dbReference>
<keyword evidence="2" id="KW-0808">Transferase</keyword>
<dbReference type="PANTHER" id="PTHR45947">
    <property type="entry name" value="SULFOQUINOVOSYL TRANSFERASE SQD2"/>
    <property type="match status" value="1"/>
</dbReference>
<dbReference type="EMBL" id="JAATJA010000002">
    <property type="protein sequence ID" value="NJB68363.1"/>
    <property type="molecule type" value="Genomic_DNA"/>
</dbReference>
<dbReference type="CDD" id="cd03801">
    <property type="entry name" value="GT4_PimA-like"/>
    <property type="match status" value="1"/>
</dbReference>
<organism evidence="2 3">
    <name type="scientific">Desulfobaculum xiamenense</name>
    <dbReference type="NCBI Taxonomy" id="995050"/>
    <lineage>
        <taxon>Bacteria</taxon>
        <taxon>Pseudomonadati</taxon>
        <taxon>Thermodesulfobacteriota</taxon>
        <taxon>Desulfovibrionia</taxon>
        <taxon>Desulfovibrionales</taxon>
        <taxon>Desulfovibrionaceae</taxon>
        <taxon>Desulfobaculum</taxon>
    </lineage>
</organism>
<dbReference type="InterPro" id="IPR002201">
    <property type="entry name" value="Glyco_trans_9"/>
</dbReference>
<reference evidence="2 3" key="1">
    <citation type="submission" date="2020-03" db="EMBL/GenBank/DDBJ databases">
        <title>Genomic Encyclopedia of Type Strains, Phase IV (KMG-IV): sequencing the most valuable type-strain genomes for metagenomic binning, comparative biology and taxonomic classification.</title>
        <authorList>
            <person name="Goeker M."/>
        </authorList>
    </citation>
    <scope>NUCLEOTIDE SEQUENCE [LARGE SCALE GENOMIC DNA]</scope>
    <source>
        <strain evidence="2 3">DSM 24233</strain>
    </source>
</reference>
<dbReference type="Gene3D" id="3.40.50.2000">
    <property type="entry name" value="Glycogen Phosphorylase B"/>
    <property type="match status" value="3"/>
</dbReference>
<proteinExistence type="predicted"/>
<evidence type="ECO:0000313" key="2">
    <source>
        <dbReference type="EMBL" id="NJB68363.1"/>
    </source>
</evidence>
<dbReference type="Pfam" id="PF01075">
    <property type="entry name" value="Glyco_transf_9"/>
    <property type="match status" value="1"/>
</dbReference>
<name>A0A846QPW2_9BACT</name>
<dbReference type="RefSeq" id="WP_167941436.1">
    <property type="nucleotide sequence ID" value="NZ_JAATJA010000002.1"/>
</dbReference>
<dbReference type="AlphaFoldDB" id="A0A846QPW2"/>
<dbReference type="InterPro" id="IPR028098">
    <property type="entry name" value="Glyco_trans_4-like_N"/>
</dbReference>
<sequence length="788" mass="82350">MMARSPMCVTARPCPAYIFGHAQFIGGGEESGVALVRGLDRARFDPLAVVPGPGAVAGRLRDAGVRTVEAAMPSPLRHPLRFMRSVVRLARTLRDAGADILHASTSRSALYAALAGRMLNCPVVWHVRESKTDFAPYDLLLALGANRVVCVSAAVRDMRFSRFGPLVRDRLTVIRNGVDAAFFDNTPKLRRAGRERLGAGPDEVLFGMLGSYVPRKGHAFLLRSLARAVGGALPPVRLVLAGNMIDAAVLREVRRLAAVPELHGRVDVFGPHDDPRALLAALDVFVLPSTGEGLSRALMEAMSMGLPVAATDIPETREGAPPPVHALVAPLGDEEAMARILRRLAEDGPLRERMGRANRERAVTRFAIGDHVRRVQGLYEGLSVMCGMACDGMGPRRTPRVRRLARGGGRGLRWAVGAALGLLPRLALRSPCAGRGEVLAVAPADAADMAQALPGLAMLARSVSGGVDVLAHGASAELARLVPGCRVVHGFVRGVSGVFCAARAVRAAGYGVVCDFSTDGALGPPVAARLGGAPCVGLAGGGREREPFLSVAVSALPGPNPGACAFTGLARAVCAFMGARVVPDRSGAAFDAIGGEDDDGAEAVDGAAVSSAVAPLVVVAAGGHSVADRWPAASWADLAAMLGEAGHEVIVVMSGTDGGLARCFRERGTGGYAVMPDVDARTVRGLCRRAALFVGGDSWEMALADVCGVPTVRVLGPLPRWRREPAGRTEALREEDLECLGCGGPDCRIGTHECMRRITPDMVLAAALRVLAADSAGRAAECRVQDEP</sequence>
<accession>A0A846QPW2</accession>
<evidence type="ECO:0000259" key="1">
    <source>
        <dbReference type="Pfam" id="PF13439"/>
    </source>
</evidence>
<evidence type="ECO:0000313" key="3">
    <source>
        <dbReference type="Proteomes" id="UP000580856"/>
    </source>
</evidence>
<gene>
    <name evidence="2" type="ORF">GGQ74_002036</name>
</gene>
<dbReference type="Proteomes" id="UP000580856">
    <property type="component" value="Unassembled WGS sequence"/>
</dbReference>
<dbReference type="SUPFAM" id="SSF53756">
    <property type="entry name" value="UDP-Glycosyltransferase/glycogen phosphorylase"/>
    <property type="match status" value="2"/>
</dbReference>
<dbReference type="InterPro" id="IPR050194">
    <property type="entry name" value="Glycosyltransferase_grp1"/>
</dbReference>
<dbReference type="GO" id="GO:0016758">
    <property type="term" value="F:hexosyltransferase activity"/>
    <property type="evidence" value="ECO:0007669"/>
    <property type="project" value="TreeGrafter"/>
</dbReference>